<dbReference type="InterPro" id="IPR029030">
    <property type="entry name" value="Caspase-like_dom_sf"/>
</dbReference>
<accession>A0A8B6H9L4</accession>
<keyword evidence="9" id="KW-1185">Reference proteome</keyword>
<dbReference type="InterPro" id="IPR011600">
    <property type="entry name" value="Pept_C14_caspase"/>
</dbReference>
<evidence type="ECO:0000256" key="5">
    <source>
        <dbReference type="RuleBase" id="RU003971"/>
    </source>
</evidence>
<dbReference type="InterPro" id="IPR002398">
    <property type="entry name" value="Pept_C14"/>
</dbReference>
<evidence type="ECO:0000259" key="7">
    <source>
        <dbReference type="PROSITE" id="PS50208"/>
    </source>
</evidence>
<gene>
    <name evidence="8" type="ORF">MGAL_10B084801</name>
</gene>
<evidence type="ECO:0000313" key="9">
    <source>
        <dbReference type="Proteomes" id="UP000596742"/>
    </source>
</evidence>
<reference evidence="8" key="1">
    <citation type="submission" date="2018-11" db="EMBL/GenBank/DDBJ databases">
        <authorList>
            <person name="Alioto T."/>
            <person name="Alioto T."/>
        </authorList>
    </citation>
    <scope>NUCLEOTIDE SEQUENCE</scope>
</reference>
<evidence type="ECO:0000256" key="3">
    <source>
        <dbReference type="ARBA" id="ARBA00022703"/>
    </source>
</evidence>
<feature type="domain" description="Caspase family p20" evidence="7">
    <location>
        <begin position="91"/>
        <end position="217"/>
    </location>
</feature>
<dbReference type="InterPro" id="IPR015917">
    <property type="entry name" value="Pept_C14A"/>
</dbReference>
<dbReference type="Proteomes" id="UP000596742">
    <property type="component" value="Unassembled WGS sequence"/>
</dbReference>
<keyword evidence="3" id="KW-0053">Apoptosis</keyword>
<dbReference type="PANTHER" id="PTHR47901">
    <property type="entry name" value="CASPASE RECRUITMENT DOMAIN-CONTAINING PROTEIN 18"/>
    <property type="match status" value="1"/>
</dbReference>
<dbReference type="PROSITE" id="PS50208">
    <property type="entry name" value="CASPASE_P20"/>
    <property type="match status" value="1"/>
</dbReference>
<evidence type="ECO:0000259" key="6">
    <source>
        <dbReference type="PROSITE" id="PS50207"/>
    </source>
</evidence>
<dbReference type="InterPro" id="IPR001309">
    <property type="entry name" value="Pept_C14_p20"/>
</dbReference>
<dbReference type="GO" id="GO:0004197">
    <property type="term" value="F:cysteine-type endopeptidase activity"/>
    <property type="evidence" value="ECO:0007669"/>
    <property type="project" value="InterPro"/>
</dbReference>
<evidence type="ECO:0000256" key="1">
    <source>
        <dbReference type="ARBA" id="ARBA00010134"/>
    </source>
</evidence>
<evidence type="ECO:0000313" key="8">
    <source>
        <dbReference type="EMBL" id="VDI75808.1"/>
    </source>
</evidence>
<dbReference type="SMART" id="SM00115">
    <property type="entry name" value="CASc"/>
    <property type="match status" value="1"/>
</dbReference>
<dbReference type="PROSITE" id="PS50207">
    <property type="entry name" value="CASPASE_P10"/>
    <property type="match status" value="1"/>
</dbReference>
<dbReference type="InterPro" id="IPR002138">
    <property type="entry name" value="Pept_C14_p10"/>
</dbReference>
<keyword evidence="4" id="KW-0378">Hydrolase</keyword>
<protein>
    <submittedName>
        <fullName evidence="8">Uncharacterized protein</fullName>
    </submittedName>
</protein>
<keyword evidence="2" id="KW-0645">Protease</keyword>
<sequence length="343" mass="38199">MAINVSKTKAICIGSKQKLSVTSNENINLALNGQQIIESTCEKVLALDTSLIPETWTGPHGDPRGQRPRTEPAFTAAITKEEFDSKYYKIKSGHVLVLNNKEFHVPNADLGNRDGSDIDASTISQRFSELGFEYELETDLSKSATVEWFEKVKRQLITKPVDCFVLVILSHGTANGVYATDQLMTTEEIVENFNATNCPPLRFKPKILIIQSCRGTNLSRGLNVPIDPNQADSSADLSEYYDWLGIQTVRLPNEADFLFSYATIPGRAAFRNSELGTPFIRHLSKAIEEMEENEDFYSVLTSVNKMVGMIYKPNDGVAAYSDIVQMPCFVSHLTKSLRLKQSG</sequence>
<dbReference type="PRINTS" id="PR00376">
    <property type="entry name" value="IL1BCENZYME"/>
</dbReference>
<dbReference type="OrthoDB" id="6114029at2759"/>
<dbReference type="AlphaFoldDB" id="A0A8B6H9L4"/>
<dbReference type="Pfam" id="PF00656">
    <property type="entry name" value="Peptidase_C14"/>
    <property type="match status" value="1"/>
</dbReference>
<comment type="similarity">
    <text evidence="1 5">Belongs to the peptidase C14A family.</text>
</comment>
<dbReference type="Gene3D" id="3.40.50.1460">
    <property type="match status" value="1"/>
</dbReference>
<dbReference type="EMBL" id="UYJE01009699">
    <property type="protein sequence ID" value="VDI75808.1"/>
    <property type="molecule type" value="Genomic_DNA"/>
</dbReference>
<dbReference type="GO" id="GO:0006508">
    <property type="term" value="P:proteolysis"/>
    <property type="evidence" value="ECO:0007669"/>
    <property type="project" value="UniProtKB-KW"/>
</dbReference>
<name>A0A8B6H9L4_MYTGA</name>
<organism evidence="8 9">
    <name type="scientific">Mytilus galloprovincialis</name>
    <name type="common">Mediterranean mussel</name>
    <dbReference type="NCBI Taxonomy" id="29158"/>
    <lineage>
        <taxon>Eukaryota</taxon>
        <taxon>Metazoa</taxon>
        <taxon>Spiralia</taxon>
        <taxon>Lophotrochozoa</taxon>
        <taxon>Mollusca</taxon>
        <taxon>Bivalvia</taxon>
        <taxon>Autobranchia</taxon>
        <taxon>Pteriomorphia</taxon>
        <taxon>Mytilida</taxon>
        <taxon>Mytiloidea</taxon>
        <taxon>Mytilidae</taxon>
        <taxon>Mytilinae</taxon>
        <taxon>Mytilus</taxon>
    </lineage>
</organism>
<dbReference type="GO" id="GO:0006915">
    <property type="term" value="P:apoptotic process"/>
    <property type="evidence" value="ECO:0007669"/>
    <property type="project" value="UniProtKB-KW"/>
</dbReference>
<proteinExistence type="inferred from homology"/>
<evidence type="ECO:0000256" key="2">
    <source>
        <dbReference type="ARBA" id="ARBA00022670"/>
    </source>
</evidence>
<feature type="domain" description="Caspase family p10" evidence="6">
    <location>
        <begin position="247"/>
        <end position="341"/>
    </location>
</feature>
<evidence type="ECO:0000256" key="4">
    <source>
        <dbReference type="ARBA" id="ARBA00022801"/>
    </source>
</evidence>
<dbReference type="PANTHER" id="PTHR47901:SF8">
    <property type="entry name" value="CASPASE-3"/>
    <property type="match status" value="1"/>
</dbReference>
<comment type="caution">
    <text evidence="8">The sequence shown here is derived from an EMBL/GenBank/DDBJ whole genome shotgun (WGS) entry which is preliminary data.</text>
</comment>
<dbReference type="SUPFAM" id="SSF52129">
    <property type="entry name" value="Caspase-like"/>
    <property type="match status" value="1"/>
</dbReference>